<name>A0ABR5IU81_9ACTN</name>
<dbReference type="EMBL" id="LGUT01003897">
    <property type="protein sequence ID" value="KOG71226.1"/>
    <property type="molecule type" value="Genomic_DNA"/>
</dbReference>
<protein>
    <recommendedName>
        <fullName evidence="4">TPM domain-containing protein</fullName>
    </recommendedName>
</protein>
<keyword evidence="3" id="KW-1185">Reference proteome</keyword>
<feature type="non-terminal residue" evidence="2">
    <location>
        <position position="161"/>
    </location>
</feature>
<gene>
    <name evidence="2" type="ORF">ADK38_40745</name>
</gene>
<evidence type="ECO:0008006" key="4">
    <source>
        <dbReference type="Google" id="ProtNLM"/>
    </source>
</evidence>
<comment type="caution">
    <text evidence="2">The sequence shown here is derived from an EMBL/GenBank/DDBJ whole genome shotgun (WGS) entry which is preliminary data.</text>
</comment>
<accession>A0ABR5IU81</accession>
<evidence type="ECO:0000313" key="3">
    <source>
        <dbReference type="Proteomes" id="UP000037020"/>
    </source>
</evidence>
<reference evidence="2 3" key="1">
    <citation type="submission" date="2015-07" db="EMBL/GenBank/DDBJ databases">
        <authorList>
            <person name="Ju K.-S."/>
            <person name="Doroghazi J.R."/>
            <person name="Metcalf W.W."/>
        </authorList>
    </citation>
    <scope>NUCLEOTIDE SEQUENCE [LARGE SCALE GENOMIC DNA]</scope>
    <source>
        <strain evidence="2 3">NRRL B-3589</strain>
    </source>
</reference>
<sequence length="161" mass="16714">PLAALQRVEDAAAGLDELLNEEGTEARERRAWALGARALLAARGDVAAARDFVCTHRGAIGSRARTRLAEAERHLTRAEEAADATDDAAAARLLPEARRAEALARQARELAERDVRGFADQNAHAGPYAPQSPHPAGAIGGALLGGIILGGLLPPPLRGGG</sequence>
<feature type="coiled-coil region" evidence="1">
    <location>
        <begin position="61"/>
        <end position="88"/>
    </location>
</feature>
<keyword evidence="1" id="KW-0175">Coiled coil</keyword>
<feature type="non-terminal residue" evidence="2">
    <location>
        <position position="1"/>
    </location>
</feature>
<evidence type="ECO:0000313" key="2">
    <source>
        <dbReference type="EMBL" id="KOG71226.1"/>
    </source>
</evidence>
<evidence type="ECO:0000256" key="1">
    <source>
        <dbReference type="SAM" id="Coils"/>
    </source>
</evidence>
<organism evidence="2 3">
    <name type="scientific">Streptomyces varsoviensis</name>
    <dbReference type="NCBI Taxonomy" id="67373"/>
    <lineage>
        <taxon>Bacteria</taxon>
        <taxon>Bacillati</taxon>
        <taxon>Actinomycetota</taxon>
        <taxon>Actinomycetes</taxon>
        <taxon>Kitasatosporales</taxon>
        <taxon>Streptomycetaceae</taxon>
        <taxon>Streptomyces</taxon>
    </lineage>
</organism>
<dbReference type="Proteomes" id="UP000037020">
    <property type="component" value="Unassembled WGS sequence"/>
</dbReference>
<proteinExistence type="predicted"/>